<keyword evidence="2" id="KW-1185">Reference proteome</keyword>
<dbReference type="EMBL" id="AP025739">
    <property type="protein sequence ID" value="BDI31576.1"/>
    <property type="molecule type" value="Genomic_DNA"/>
</dbReference>
<organism evidence="1 2">
    <name type="scientific">Capsulimonas corticalis</name>
    <dbReference type="NCBI Taxonomy" id="2219043"/>
    <lineage>
        <taxon>Bacteria</taxon>
        <taxon>Bacillati</taxon>
        <taxon>Armatimonadota</taxon>
        <taxon>Armatimonadia</taxon>
        <taxon>Capsulimonadales</taxon>
        <taxon>Capsulimonadaceae</taxon>
        <taxon>Capsulimonas</taxon>
    </lineage>
</organism>
<name>A0A402D6X2_9BACT</name>
<proteinExistence type="predicted"/>
<evidence type="ECO:0000313" key="2">
    <source>
        <dbReference type="Proteomes" id="UP000287394"/>
    </source>
</evidence>
<dbReference type="PROSITE" id="PS50943">
    <property type="entry name" value="HTH_CROC1"/>
    <property type="match status" value="1"/>
</dbReference>
<gene>
    <name evidence="1" type="ORF">CCAX7_36270</name>
</gene>
<sequence length="60" mass="6479">MIAIEKGEKIVSAPLAVAIAHTLGISADELMRYEPTLHHIAEPAHLNPGGHGMARREVEK</sequence>
<evidence type="ECO:0000313" key="1">
    <source>
        <dbReference type="EMBL" id="BDI31576.1"/>
    </source>
</evidence>
<dbReference type="Proteomes" id="UP000287394">
    <property type="component" value="Chromosome"/>
</dbReference>
<reference evidence="1 2" key="1">
    <citation type="journal article" date="2019" name="Int. J. Syst. Evol. Microbiol.">
        <title>Capsulimonas corticalis gen. nov., sp. nov., an aerobic capsulated bacterium, of a novel bacterial order, Capsulimonadales ord. nov., of the class Armatimonadia of the phylum Armatimonadetes.</title>
        <authorList>
            <person name="Li J."/>
            <person name="Kudo C."/>
            <person name="Tonouchi A."/>
        </authorList>
    </citation>
    <scope>NUCLEOTIDE SEQUENCE [LARGE SCALE GENOMIC DNA]</scope>
    <source>
        <strain evidence="1 2">AX-7</strain>
    </source>
</reference>
<dbReference type="InterPro" id="IPR001387">
    <property type="entry name" value="Cro/C1-type_HTH"/>
</dbReference>
<protein>
    <submittedName>
        <fullName evidence="1">Uncharacterized protein</fullName>
    </submittedName>
</protein>
<accession>A0A402D6X2</accession>
<dbReference type="AlphaFoldDB" id="A0A402D6X2"/>
<dbReference type="KEGG" id="ccot:CCAX7_36270"/>